<dbReference type="PANTHER" id="PTHR23117">
    <property type="entry name" value="GUANYLATE KINASE-RELATED"/>
    <property type="match status" value="1"/>
</dbReference>
<evidence type="ECO:0000256" key="2">
    <source>
        <dbReference type="ARBA" id="ARBA00012961"/>
    </source>
</evidence>
<dbReference type="InterPro" id="IPR027417">
    <property type="entry name" value="P-loop_NTPase"/>
</dbReference>
<protein>
    <recommendedName>
        <fullName evidence="2">guanylate kinase</fullName>
        <ecNumber evidence="2">2.7.4.8</ecNumber>
    </recommendedName>
</protein>
<dbReference type="NCBIfam" id="TIGR03263">
    <property type="entry name" value="guanyl_kin"/>
    <property type="match status" value="1"/>
</dbReference>
<organism evidence="8">
    <name type="scientific">freshwater metagenome</name>
    <dbReference type="NCBI Taxonomy" id="449393"/>
    <lineage>
        <taxon>unclassified sequences</taxon>
        <taxon>metagenomes</taxon>
        <taxon>ecological metagenomes</taxon>
    </lineage>
</organism>
<dbReference type="InterPro" id="IPR008144">
    <property type="entry name" value="Guanylate_kin-like_dom"/>
</dbReference>
<evidence type="ECO:0000256" key="1">
    <source>
        <dbReference type="ARBA" id="ARBA00005790"/>
    </source>
</evidence>
<feature type="domain" description="Guanylate kinase-like" evidence="7">
    <location>
        <begin position="110"/>
        <end position="287"/>
    </location>
</feature>
<evidence type="ECO:0000256" key="5">
    <source>
        <dbReference type="ARBA" id="ARBA00022777"/>
    </source>
</evidence>
<dbReference type="SMART" id="SM00072">
    <property type="entry name" value="GuKc"/>
    <property type="match status" value="1"/>
</dbReference>
<dbReference type="HAMAP" id="MF_00328">
    <property type="entry name" value="Guanylate_kinase"/>
    <property type="match status" value="1"/>
</dbReference>
<dbReference type="InterPro" id="IPR047806">
    <property type="entry name" value="IHF_actinobact"/>
</dbReference>
<dbReference type="PROSITE" id="PS50052">
    <property type="entry name" value="GUANYLATE_KINASE_2"/>
    <property type="match status" value="1"/>
</dbReference>
<dbReference type="PANTHER" id="PTHR23117:SF13">
    <property type="entry name" value="GUANYLATE KINASE"/>
    <property type="match status" value="1"/>
</dbReference>
<dbReference type="NCBIfam" id="NF041260">
    <property type="entry name" value="actino_IHF"/>
    <property type="match status" value="1"/>
</dbReference>
<dbReference type="FunFam" id="3.30.63.10:FF:000002">
    <property type="entry name" value="Guanylate kinase 1"/>
    <property type="match status" value="1"/>
</dbReference>
<evidence type="ECO:0000313" key="8">
    <source>
        <dbReference type="EMBL" id="CAB4572001.1"/>
    </source>
</evidence>
<keyword evidence="5" id="KW-0418">Kinase</keyword>
<dbReference type="InterPro" id="IPR055201">
    <property type="entry name" value="IHF-like_H2TH"/>
</dbReference>
<evidence type="ECO:0000256" key="3">
    <source>
        <dbReference type="ARBA" id="ARBA00022679"/>
    </source>
</evidence>
<dbReference type="InterPro" id="IPR008145">
    <property type="entry name" value="GK/Ca_channel_bsu"/>
</dbReference>
<dbReference type="GO" id="GO:0004385">
    <property type="term" value="F:GMP kinase activity"/>
    <property type="evidence" value="ECO:0007669"/>
    <property type="project" value="UniProtKB-EC"/>
</dbReference>
<dbReference type="Gene3D" id="1.10.8.50">
    <property type="match status" value="1"/>
</dbReference>
<dbReference type="Gene3D" id="3.40.50.300">
    <property type="entry name" value="P-loop containing nucleotide triphosphate hydrolases"/>
    <property type="match status" value="1"/>
</dbReference>
<dbReference type="GO" id="GO:0005829">
    <property type="term" value="C:cytosol"/>
    <property type="evidence" value="ECO:0007669"/>
    <property type="project" value="TreeGrafter"/>
</dbReference>
<dbReference type="PROSITE" id="PS00856">
    <property type="entry name" value="GUANYLATE_KINASE_1"/>
    <property type="match status" value="1"/>
</dbReference>
<dbReference type="Pfam" id="PF00625">
    <property type="entry name" value="Guanylate_kin"/>
    <property type="match status" value="1"/>
</dbReference>
<evidence type="ECO:0000256" key="6">
    <source>
        <dbReference type="ARBA" id="ARBA00022840"/>
    </source>
</evidence>
<gene>
    <name evidence="8" type="ORF">UFOPK1747_00005</name>
</gene>
<accession>A0A6J6E6N1</accession>
<keyword evidence="6" id="KW-0067">ATP-binding</keyword>
<keyword evidence="4" id="KW-0547">Nucleotide-binding</keyword>
<evidence type="ECO:0000259" key="7">
    <source>
        <dbReference type="PROSITE" id="PS50052"/>
    </source>
</evidence>
<sequence>MLPPKLSDEARSAAGKKAVKARQERATVKQSISSGALSFFDLFNDERECIQRMRLFDALNCVPGVGEKRVNLIFERTGISRSRRIGGVGKKQRDLLKEEFLLMKTAPTPGKLLVVSGPSGVGKSTITNALKDFEDFWVSISATTRTRRQGEVDGKDYLFVTDQEFTEMVEKNALLEWAEFTGAKYGTPAAPVTKALDKGLNVVLEIELNGARQIRKKMKNAVLIFIEPPSWVELENRLMNRGTESSQSLEMRLNKAKEELGAASEFDFVLVNTKVEQVVQELVSLALR</sequence>
<dbReference type="InterPro" id="IPR017665">
    <property type="entry name" value="Guanylate_kinase"/>
</dbReference>
<dbReference type="EC" id="2.7.4.8" evidence="2"/>
<comment type="similarity">
    <text evidence="1">Belongs to the guanylate kinase family.</text>
</comment>
<dbReference type="CDD" id="cd00071">
    <property type="entry name" value="GMPK"/>
    <property type="match status" value="1"/>
</dbReference>
<keyword evidence="3" id="KW-0808">Transferase</keyword>
<dbReference type="EMBL" id="CAEZTV010000001">
    <property type="protein sequence ID" value="CAB4572001.1"/>
    <property type="molecule type" value="Genomic_DNA"/>
</dbReference>
<reference evidence="8" key="1">
    <citation type="submission" date="2020-05" db="EMBL/GenBank/DDBJ databases">
        <authorList>
            <person name="Chiriac C."/>
            <person name="Salcher M."/>
            <person name="Ghai R."/>
            <person name="Kavagutti S V."/>
        </authorList>
    </citation>
    <scope>NUCLEOTIDE SEQUENCE</scope>
</reference>
<dbReference type="SUPFAM" id="SSF52540">
    <property type="entry name" value="P-loop containing nucleoside triphosphate hydrolases"/>
    <property type="match status" value="1"/>
</dbReference>
<dbReference type="AlphaFoldDB" id="A0A6J6E6N1"/>
<name>A0A6J6E6N1_9ZZZZ</name>
<dbReference type="GO" id="GO:0005524">
    <property type="term" value="F:ATP binding"/>
    <property type="evidence" value="ECO:0007669"/>
    <property type="project" value="UniProtKB-KW"/>
</dbReference>
<dbReference type="InterPro" id="IPR020590">
    <property type="entry name" value="Guanylate_kinase_CS"/>
</dbReference>
<proteinExistence type="inferred from homology"/>
<evidence type="ECO:0000256" key="4">
    <source>
        <dbReference type="ARBA" id="ARBA00022741"/>
    </source>
</evidence>
<dbReference type="Gene3D" id="3.30.63.10">
    <property type="entry name" value="Guanylate Kinase phosphate binding domain"/>
    <property type="match status" value="1"/>
</dbReference>
<dbReference type="Pfam" id="PF22525">
    <property type="entry name" value="H2TH_5"/>
    <property type="match status" value="1"/>
</dbReference>